<sequence>MKPNIANLFRDNLFRFILIAVMVSSTILACDLLSKNDLSSPNKSLIESTPLPVVPIVDPKTIEPERTPDAPYLQTPNEVVLKMLEMAMVQETDIVYDLGSGDGRIAIAAAQKFDAKSIGIEIDPELIRESDKELKSAITEAPKIRDRIKFIKQDFFKTDLRDASVITLYLLPQANLRVRSEILPKLKSGTRIVSYEYDLGDLPPTRTEKLKIGNREHVIYLWILN</sequence>
<keyword evidence="3" id="KW-0949">S-adenosyl-L-methionine</keyword>
<reference evidence="6 7" key="1">
    <citation type="submission" date="2018-04" db="EMBL/GenBank/DDBJ databases">
        <authorList>
            <person name="Go L.Y."/>
            <person name="Mitchell J.A."/>
        </authorList>
    </citation>
    <scope>NUCLEOTIDE SEQUENCE [LARGE SCALE GENOMIC DNA]</scope>
    <source>
        <strain evidence="6">ULC066bin1</strain>
    </source>
</reference>
<gene>
    <name evidence="6" type="ORF">DCF19_05935</name>
</gene>
<dbReference type="InterPro" id="IPR025789">
    <property type="entry name" value="DOT1_dom"/>
</dbReference>
<dbReference type="SUPFAM" id="SSF53335">
    <property type="entry name" value="S-adenosyl-L-methionine-dependent methyltransferases"/>
    <property type="match status" value="1"/>
</dbReference>
<evidence type="ECO:0000256" key="2">
    <source>
        <dbReference type="ARBA" id="ARBA00022679"/>
    </source>
</evidence>
<dbReference type="PROSITE" id="PS51257">
    <property type="entry name" value="PROKAR_LIPOPROTEIN"/>
    <property type="match status" value="1"/>
</dbReference>
<dbReference type="InterPro" id="IPR029063">
    <property type="entry name" value="SAM-dependent_MTases_sf"/>
</dbReference>
<evidence type="ECO:0000256" key="1">
    <source>
        <dbReference type="ARBA" id="ARBA00022603"/>
    </source>
</evidence>
<evidence type="ECO:0000259" key="5">
    <source>
        <dbReference type="Pfam" id="PF08123"/>
    </source>
</evidence>
<dbReference type="Gene3D" id="3.40.50.150">
    <property type="entry name" value="Vaccinia Virus protein VP39"/>
    <property type="match status" value="1"/>
</dbReference>
<dbReference type="Pfam" id="PF08123">
    <property type="entry name" value="DOT1"/>
    <property type="match status" value="1"/>
</dbReference>
<dbReference type="GO" id="GO:0032259">
    <property type="term" value="P:methylation"/>
    <property type="evidence" value="ECO:0007669"/>
    <property type="project" value="UniProtKB-KW"/>
</dbReference>
<feature type="domain" description="DOT1" evidence="5">
    <location>
        <begin position="75"/>
        <end position="195"/>
    </location>
</feature>
<keyword evidence="1 6" id="KW-0489">Methyltransferase</keyword>
<evidence type="ECO:0000313" key="7">
    <source>
        <dbReference type="Proteomes" id="UP000249467"/>
    </source>
</evidence>
<proteinExistence type="predicted"/>
<feature type="transmembrane region" description="Helical" evidence="4">
    <location>
        <begin position="12"/>
        <end position="34"/>
    </location>
</feature>
<dbReference type="PANTHER" id="PTHR13610:SF11">
    <property type="entry name" value="METHYLTRANSFERASE DOMAIN-CONTAINING PROTEIN"/>
    <property type="match status" value="1"/>
</dbReference>
<dbReference type="GO" id="GO:0031151">
    <property type="term" value="F:histone H3K79 methyltransferase activity"/>
    <property type="evidence" value="ECO:0007669"/>
    <property type="project" value="InterPro"/>
</dbReference>
<dbReference type="EMBL" id="QBML01000005">
    <property type="protein sequence ID" value="PZO43476.1"/>
    <property type="molecule type" value="Genomic_DNA"/>
</dbReference>
<dbReference type="Proteomes" id="UP000249467">
    <property type="component" value="Unassembled WGS sequence"/>
</dbReference>
<dbReference type="InterPro" id="IPR026170">
    <property type="entry name" value="FAM173A/B"/>
</dbReference>
<keyword evidence="4" id="KW-0472">Membrane</keyword>
<dbReference type="AlphaFoldDB" id="A0A2W4WF13"/>
<evidence type="ECO:0000256" key="4">
    <source>
        <dbReference type="SAM" id="Phobius"/>
    </source>
</evidence>
<comment type="caution">
    <text evidence="6">The sequence shown here is derived from an EMBL/GenBank/DDBJ whole genome shotgun (WGS) entry which is preliminary data.</text>
</comment>
<keyword evidence="4" id="KW-0812">Transmembrane</keyword>
<name>A0A2W4WF13_9CYAN</name>
<keyword evidence="2 6" id="KW-0808">Transferase</keyword>
<reference evidence="6 7" key="2">
    <citation type="submission" date="2018-06" db="EMBL/GenBank/DDBJ databases">
        <title>Metagenomic assembly of (sub)arctic Cyanobacteria and their associated microbiome from non-axenic cultures.</title>
        <authorList>
            <person name="Baurain D."/>
        </authorList>
    </citation>
    <scope>NUCLEOTIDE SEQUENCE [LARGE SCALE GENOMIC DNA]</scope>
    <source>
        <strain evidence="6">ULC066bin1</strain>
    </source>
</reference>
<evidence type="ECO:0000313" key="6">
    <source>
        <dbReference type="EMBL" id="PZO43476.1"/>
    </source>
</evidence>
<organism evidence="6 7">
    <name type="scientific">Pseudanabaena frigida</name>
    <dbReference type="NCBI Taxonomy" id="945775"/>
    <lineage>
        <taxon>Bacteria</taxon>
        <taxon>Bacillati</taxon>
        <taxon>Cyanobacteriota</taxon>
        <taxon>Cyanophyceae</taxon>
        <taxon>Pseudanabaenales</taxon>
        <taxon>Pseudanabaenaceae</taxon>
        <taxon>Pseudanabaena</taxon>
    </lineage>
</organism>
<protein>
    <submittedName>
        <fullName evidence="6">SAM-dependent methyltransferase</fullName>
    </submittedName>
</protein>
<dbReference type="PANTHER" id="PTHR13610">
    <property type="entry name" value="METHYLTRANSFERASE DOMAIN-CONTAINING PROTEIN"/>
    <property type="match status" value="1"/>
</dbReference>
<evidence type="ECO:0000256" key="3">
    <source>
        <dbReference type="ARBA" id="ARBA00022691"/>
    </source>
</evidence>
<accession>A0A2W4WF13</accession>
<keyword evidence="4" id="KW-1133">Transmembrane helix</keyword>
<dbReference type="CDD" id="cd02440">
    <property type="entry name" value="AdoMet_MTases"/>
    <property type="match status" value="1"/>
</dbReference>